<reference evidence="2" key="1">
    <citation type="submission" date="2021-03" db="EMBL/GenBank/DDBJ databases">
        <title>Pengzhenrongella sicca gen. nov., sp. nov., a new member of suborder Micrococcineae isolated from High-Arctic tundra soil.</title>
        <authorList>
            <person name="Peng F."/>
        </authorList>
    </citation>
    <scope>NUCLEOTIDE SEQUENCE</scope>
    <source>
        <strain evidence="2">LRZ-2</strain>
    </source>
</reference>
<keyword evidence="3" id="KW-1185">Reference proteome</keyword>
<dbReference type="Proteomes" id="UP000663937">
    <property type="component" value="Chromosome"/>
</dbReference>
<dbReference type="PROSITE" id="PS50883">
    <property type="entry name" value="EAL"/>
    <property type="match status" value="1"/>
</dbReference>
<name>A0A8A4ZHA8_9MICO</name>
<dbReference type="InterPro" id="IPR001633">
    <property type="entry name" value="EAL_dom"/>
</dbReference>
<dbReference type="KEGG" id="psic:J4E96_08930"/>
<accession>A0A8A4ZHA8</accession>
<evidence type="ECO:0000313" key="3">
    <source>
        <dbReference type="Proteomes" id="UP000663937"/>
    </source>
</evidence>
<sequence length="86" mass="9362">MAHLQRLPVRRVKTDRSLVGRVATDREGDALVRSCARALVRSTIDLARTVGLVVVAEGGLRSLRSNLHIHAEGSARAWGKVIVLIN</sequence>
<gene>
    <name evidence="2" type="ORF">J4E96_08930</name>
</gene>
<dbReference type="InterPro" id="IPR035919">
    <property type="entry name" value="EAL_sf"/>
</dbReference>
<dbReference type="EMBL" id="CP071868">
    <property type="protein sequence ID" value="QTE31432.1"/>
    <property type="molecule type" value="Genomic_DNA"/>
</dbReference>
<dbReference type="SUPFAM" id="SSF141868">
    <property type="entry name" value="EAL domain-like"/>
    <property type="match status" value="1"/>
</dbReference>
<feature type="domain" description="EAL" evidence="1">
    <location>
        <begin position="1"/>
        <end position="86"/>
    </location>
</feature>
<proteinExistence type="predicted"/>
<organism evidence="2 3">
    <name type="scientific">Pengzhenrongella sicca</name>
    <dbReference type="NCBI Taxonomy" id="2819238"/>
    <lineage>
        <taxon>Bacteria</taxon>
        <taxon>Bacillati</taxon>
        <taxon>Actinomycetota</taxon>
        <taxon>Actinomycetes</taxon>
        <taxon>Micrococcales</taxon>
        <taxon>Pengzhenrongella</taxon>
    </lineage>
</organism>
<evidence type="ECO:0000259" key="1">
    <source>
        <dbReference type="PROSITE" id="PS50883"/>
    </source>
</evidence>
<dbReference type="Gene3D" id="3.20.20.450">
    <property type="entry name" value="EAL domain"/>
    <property type="match status" value="1"/>
</dbReference>
<dbReference type="AlphaFoldDB" id="A0A8A4ZHA8"/>
<protein>
    <submittedName>
        <fullName evidence="2">EAL domain-containing protein</fullName>
    </submittedName>
</protein>
<evidence type="ECO:0000313" key="2">
    <source>
        <dbReference type="EMBL" id="QTE31432.1"/>
    </source>
</evidence>